<feature type="repeat" description="ARM" evidence="7">
    <location>
        <begin position="1249"/>
        <end position="1291"/>
    </location>
</feature>
<evidence type="ECO:0000256" key="2">
    <source>
        <dbReference type="ARBA" id="ARBA00008766"/>
    </source>
</evidence>
<dbReference type="SMART" id="SM00579">
    <property type="entry name" value="FBD"/>
    <property type="match status" value="1"/>
</dbReference>
<dbReference type="InterPro" id="IPR036758">
    <property type="entry name" value="At5g01610-like"/>
</dbReference>
<dbReference type="Pfam" id="PF00557">
    <property type="entry name" value="Peptidase_M24"/>
    <property type="match status" value="1"/>
</dbReference>
<dbReference type="Gene3D" id="1.25.10.10">
    <property type="entry name" value="Leucine-rich Repeat Variant"/>
    <property type="match status" value="1"/>
</dbReference>
<comment type="similarity">
    <text evidence="2">Belongs to the peptidase M24B family.</text>
</comment>
<dbReference type="InterPro" id="IPR011989">
    <property type="entry name" value="ARM-like"/>
</dbReference>
<dbReference type="SUPFAM" id="SSF141562">
    <property type="entry name" value="At5g01610-like"/>
    <property type="match status" value="2"/>
</dbReference>
<name>A0ABQ8CHY2_BRANA</name>
<evidence type="ECO:0000259" key="8">
    <source>
        <dbReference type="SMART" id="SM00579"/>
    </source>
</evidence>
<sequence length="1519" mass="170132">MQVLARNLAQRVSRSQVIRRYAYSTQRVKDIGQPTPASHPHLMSEGEVTPGIRVEEYIGRRKKLAELLPQNSLAIVSSAPVKMMTDVVPYTFRQEADYLYLTGCQQPGGVAVLSSEHGLCMFMPEPTPNDIAWQGEVAGVDAASEVFKAEQAYPISKLPEVLSDMIRSSSTVFHNNQTASQKYTNLDEFKKSASLGKVKSLSSFTHELRLIKSPAELKLMRESASIACQGLLKTMLHSKGYPDEGILAAKVEYECRVRGAQRMAFNPVVGGGSNASVIHYSRNDQRIKDGDLVLLDMGCELHGYVSDLTRTWPPCGKFSSLQEELYDLILETNKESIKLCKPGTTIRQLNTYSTDMLCDGLMKMGILKNRRLYHQLNPTSIGHYLGMDVHDSSSVGYDRPLEPGSVITIEPGVYIPSSFNCPERFQGIGIRIEDEVLITETGHEVLTGSMPKEIKHIETLLNNHCHEHAAQSFAEMGLVTEEVRAKAEKYTGDEICREKTKVFLKEISMPNGLLPLKDIEEVGYDRESGVVWLKQKQSITHKFETIDKLVSYGTEVTAVVQTGKIKKLTGVKAKELLIWVSVSEIYTEEKEKITFKTPTTLSRTFPVSAFVVPEEVEPAKEEPAKEKSSEAAAEVKEAVAAVDRGVVVVKFKLRWSAGPTTLPKSLYTCETLKELTLSNKVLVDFPSSSSPSCLPSLEILQLSCVVYKDEDTFASCLVIDTPALIKFNVTDYSRHSWSIGNMPCLEEAHISVDCLSLFDKIITASSAILSLVLTFEDEMLVRCSTLRFSRLLRLSVDPSRSNCVEPLLLLLGNTPKLEELVVNNEFASEPEDVPLSWNQPSSIPGCLSSHLKIFEWRYYGHREEEEEFLTYILANSKCLKTVTISLNPILDPELEEDFIIGKLKDIPRVSTSSQLLMGLVTEEVRAKAEKYTGDEICREKTKVFLKEISMPNEVGYDRESGVVWLKQKQSITHKFETIDKLVSYGTEVTAVVQTGKIKKLTGVKAKELLIWVSVSEIYTEEKEKITFKSPTTLSRTFPVSAFVVPEEVEPAKEEPVKEKSSEAAAERPKSIEVYFNNVIYRYEVIKAGVIPRFVEFLGRQDHPQLQNGMVAYFKVRLQFEAAWALTNVASGTSDHTRVVIEHGAVPIFVELLSSASDEVREQAVWDLGNVASCGALIPLLSQLNENSKLSMLRNATWTLSDFCRGKPPTQFEEVKPFTCPAKVLTDACWALSYLSDGPNDKIQAVIQDGVCPRLVELLSHPSPTVLIPALRTVGNIVTGDDSQTLFIIDSGASEVSSFPRMDLMSTPLTPAQIQANLDRKRAAKAAADRKRAADKKKENKKFNAAVKKRQENTLRMLGIKKNNYIYRHGIHRHVSPLHFHGCYTVLLLESMFGDVFSVPVNNPHLRKSGSILMRRRLALRVPDLYPPEDEAHGGAHEVDRMRRGRDREEVCVRRASVCVYGVANPFDWMELILLQGKTNFFEKRVGDYQKASVMSKELVTTRKHFWSRSHQRRSQCLRG</sequence>
<dbReference type="InterPro" id="IPR009078">
    <property type="entry name" value="Ferritin-like_SF"/>
</dbReference>
<proteinExistence type="inferred from homology"/>
<keyword evidence="11" id="KW-1185">Reference proteome</keyword>
<evidence type="ECO:0000313" key="11">
    <source>
        <dbReference type="Proteomes" id="UP000824890"/>
    </source>
</evidence>
<evidence type="ECO:0000256" key="1">
    <source>
        <dbReference type="ARBA" id="ARBA00001936"/>
    </source>
</evidence>
<dbReference type="SUPFAM" id="SSF53092">
    <property type="entry name" value="Creatinase/prolidase N-terminal domain"/>
    <property type="match status" value="1"/>
</dbReference>
<evidence type="ECO:0000256" key="7">
    <source>
        <dbReference type="PROSITE-ProRule" id="PRU00259"/>
    </source>
</evidence>
<dbReference type="SUPFAM" id="SSF47240">
    <property type="entry name" value="Ferritin-like"/>
    <property type="match status" value="1"/>
</dbReference>
<dbReference type="InterPro" id="IPR007865">
    <property type="entry name" value="Aminopep_P_N"/>
</dbReference>
<feature type="repeat" description="ARM" evidence="7">
    <location>
        <begin position="1143"/>
        <end position="1171"/>
    </location>
</feature>
<dbReference type="SUPFAM" id="SSF55920">
    <property type="entry name" value="Creatinase/aminopeptidase"/>
    <property type="match status" value="1"/>
</dbReference>
<dbReference type="InterPro" id="IPR012348">
    <property type="entry name" value="RNR-like"/>
</dbReference>
<dbReference type="Gene3D" id="1.10.620.20">
    <property type="entry name" value="Ribonucleotide Reductase, subunit A"/>
    <property type="match status" value="1"/>
</dbReference>
<dbReference type="SUPFAM" id="SSF52047">
    <property type="entry name" value="RNI-like"/>
    <property type="match status" value="1"/>
</dbReference>
<dbReference type="InterPro" id="IPR016024">
    <property type="entry name" value="ARM-type_fold"/>
</dbReference>
<dbReference type="PANTHER" id="PTHR43226">
    <property type="entry name" value="XAA-PRO AMINOPEPTIDASE 3"/>
    <property type="match status" value="1"/>
</dbReference>
<dbReference type="Pfam" id="PF00514">
    <property type="entry name" value="Arm"/>
    <property type="match status" value="2"/>
</dbReference>
<dbReference type="CDD" id="cd01087">
    <property type="entry name" value="Prolidase"/>
    <property type="match status" value="1"/>
</dbReference>
<keyword evidence="6" id="KW-0464">Manganese</keyword>
<dbReference type="InterPro" id="IPR029149">
    <property type="entry name" value="Creatin/AminoP/Spt16_N"/>
</dbReference>
<feature type="domain" description="Aminopeptidase P N-terminal" evidence="9">
    <location>
        <begin position="52"/>
        <end position="181"/>
    </location>
</feature>
<evidence type="ECO:0000313" key="10">
    <source>
        <dbReference type="EMBL" id="KAH0916650.1"/>
    </source>
</evidence>
<keyword evidence="4" id="KW-0677">Repeat</keyword>
<dbReference type="Proteomes" id="UP000824890">
    <property type="component" value="Unassembled WGS sequence"/>
</dbReference>
<accession>A0ABQ8CHY2</accession>
<comment type="caution">
    <text evidence="10">The sequence shown here is derived from an EMBL/GenBank/DDBJ whole genome shotgun (WGS) entry which is preliminary data.</text>
</comment>
<dbReference type="Pfam" id="PF05195">
    <property type="entry name" value="AMP_N"/>
    <property type="match status" value="1"/>
</dbReference>
<dbReference type="Pfam" id="PF04398">
    <property type="entry name" value="DUF538"/>
    <property type="match status" value="2"/>
</dbReference>
<dbReference type="PANTHER" id="PTHR43226:SF4">
    <property type="entry name" value="XAA-PRO AMINOPEPTIDASE 3"/>
    <property type="match status" value="1"/>
</dbReference>
<reference evidence="10 11" key="1">
    <citation type="submission" date="2021-05" db="EMBL/GenBank/DDBJ databases">
        <title>Genome Assembly of Synthetic Allotetraploid Brassica napus Reveals Homoeologous Exchanges between Subgenomes.</title>
        <authorList>
            <person name="Davis J.T."/>
        </authorList>
    </citation>
    <scope>NUCLEOTIDE SEQUENCE [LARGE SCALE GENOMIC DNA]</scope>
    <source>
        <strain evidence="11">cv. Da-Ae</strain>
        <tissue evidence="10">Seedling</tissue>
    </source>
</reference>
<dbReference type="SMART" id="SM00185">
    <property type="entry name" value="ARM"/>
    <property type="match status" value="3"/>
</dbReference>
<evidence type="ECO:0000256" key="6">
    <source>
        <dbReference type="ARBA" id="ARBA00023211"/>
    </source>
</evidence>
<dbReference type="EMBL" id="JAGKQM010000008">
    <property type="protein sequence ID" value="KAH0916650.1"/>
    <property type="molecule type" value="Genomic_DNA"/>
</dbReference>
<dbReference type="InterPro" id="IPR052433">
    <property type="entry name" value="X-Pro_dipept-like"/>
</dbReference>
<evidence type="ECO:0008006" key="12">
    <source>
        <dbReference type="Google" id="ProtNLM"/>
    </source>
</evidence>
<dbReference type="Pfam" id="PF08387">
    <property type="entry name" value="FBD"/>
    <property type="match status" value="1"/>
</dbReference>
<dbReference type="Gene3D" id="3.40.350.10">
    <property type="entry name" value="Creatinase/prolidase N-terminal domain"/>
    <property type="match status" value="1"/>
</dbReference>
<organism evidence="10 11">
    <name type="scientific">Brassica napus</name>
    <name type="common">Rape</name>
    <dbReference type="NCBI Taxonomy" id="3708"/>
    <lineage>
        <taxon>Eukaryota</taxon>
        <taxon>Viridiplantae</taxon>
        <taxon>Streptophyta</taxon>
        <taxon>Embryophyta</taxon>
        <taxon>Tracheophyta</taxon>
        <taxon>Spermatophyta</taxon>
        <taxon>Magnoliopsida</taxon>
        <taxon>eudicotyledons</taxon>
        <taxon>Gunneridae</taxon>
        <taxon>Pentapetalae</taxon>
        <taxon>rosids</taxon>
        <taxon>malvids</taxon>
        <taxon>Brassicales</taxon>
        <taxon>Brassicaceae</taxon>
        <taxon>Brassiceae</taxon>
        <taxon>Brassica</taxon>
    </lineage>
</organism>
<gene>
    <name evidence="10" type="ORF">HID58_031096</name>
</gene>
<dbReference type="InterPro" id="IPR036005">
    <property type="entry name" value="Creatinase/aminopeptidase-like"/>
</dbReference>
<keyword evidence="3" id="KW-0479">Metal-binding</keyword>
<dbReference type="SUPFAM" id="SSF48371">
    <property type="entry name" value="ARM repeat"/>
    <property type="match status" value="1"/>
</dbReference>
<dbReference type="InterPro" id="IPR007493">
    <property type="entry name" value="DUF538"/>
</dbReference>
<dbReference type="Gene3D" id="3.90.230.10">
    <property type="entry name" value="Creatinase/methionine aminopeptidase superfamily"/>
    <property type="match status" value="1"/>
</dbReference>
<evidence type="ECO:0000256" key="5">
    <source>
        <dbReference type="ARBA" id="ARBA00022801"/>
    </source>
</evidence>
<dbReference type="InterPro" id="IPR000994">
    <property type="entry name" value="Pept_M24"/>
</dbReference>
<protein>
    <recommendedName>
        <fullName evidence="12">Aminopeptidase P N-terminal domain-containing protein</fullName>
    </recommendedName>
</protein>
<feature type="domain" description="FBD" evidence="8">
    <location>
        <begin position="845"/>
        <end position="918"/>
    </location>
</feature>
<dbReference type="SMART" id="SM01011">
    <property type="entry name" value="AMP_N"/>
    <property type="match status" value="1"/>
</dbReference>
<comment type="cofactor">
    <cofactor evidence="1">
        <name>Mn(2+)</name>
        <dbReference type="ChEBI" id="CHEBI:29035"/>
    </cofactor>
</comment>
<dbReference type="InterPro" id="IPR000225">
    <property type="entry name" value="Armadillo"/>
</dbReference>
<dbReference type="Gene3D" id="2.30.240.10">
    <property type="entry name" value="At5g01610-like"/>
    <property type="match status" value="2"/>
</dbReference>
<dbReference type="InterPro" id="IPR006566">
    <property type="entry name" value="FBD"/>
</dbReference>
<evidence type="ECO:0000256" key="4">
    <source>
        <dbReference type="ARBA" id="ARBA00022737"/>
    </source>
</evidence>
<evidence type="ECO:0000259" key="9">
    <source>
        <dbReference type="SMART" id="SM01011"/>
    </source>
</evidence>
<dbReference type="PROSITE" id="PS50176">
    <property type="entry name" value="ARM_REPEAT"/>
    <property type="match status" value="2"/>
</dbReference>
<evidence type="ECO:0000256" key="3">
    <source>
        <dbReference type="ARBA" id="ARBA00022723"/>
    </source>
</evidence>
<keyword evidence="5" id="KW-0378">Hydrolase</keyword>